<feature type="domain" description="CheB-type methylesterase" evidence="2">
    <location>
        <begin position="307"/>
        <end position="381"/>
    </location>
</feature>
<dbReference type="Gene3D" id="3.40.50.180">
    <property type="entry name" value="Methylesterase CheB, C-terminal domain"/>
    <property type="match status" value="1"/>
</dbReference>
<organism evidence="3 4">
    <name type="scientific">Lysobacter niastensis</name>
    <dbReference type="NCBI Taxonomy" id="380629"/>
    <lineage>
        <taxon>Bacteria</taxon>
        <taxon>Pseudomonadati</taxon>
        <taxon>Pseudomonadota</taxon>
        <taxon>Gammaproteobacteria</taxon>
        <taxon>Lysobacterales</taxon>
        <taxon>Lysobacteraceae</taxon>
        <taxon>Lysobacter</taxon>
    </lineage>
</organism>
<dbReference type="Pfam" id="PF01339">
    <property type="entry name" value="CheB_methylest"/>
    <property type="match status" value="1"/>
</dbReference>
<evidence type="ECO:0000313" key="4">
    <source>
        <dbReference type="Proteomes" id="UP001251524"/>
    </source>
</evidence>
<dbReference type="Proteomes" id="UP001251524">
    <property type="component" value="Unassembled WGS sequence"/>
</dbReference>
<dbReference type="InterPro" id="IPR035909">
    <property type="entry name" value="CheB_C"/>
</dbReference>
<evidence type="ECO:0000259" key="2">
    <source>
        <dbReference type="PROSITE" id="PS50122"/>
    </source>
</evidence>
<accession>A0ABU1WBI1</accession>
<dbReference type="RefSeq" id="WP_310062113.1">
    <property type="nucleotide sequence ID" value="NZ_JAVDVY010000002.1"/>
</dbReference>
<name>A0ABU1WBI1_9GAMM</name>
<keyword evidence="4" id="KW-1185">Reference proteome</keyword>
<dbReference type="PROSITE" id="PS50122">
    <property type="entry name" value="CHEB"/>
    <property type="match status" value="1"/>
</dbReference>
<comment type="caution">
    <text evidence="3">The sequence shown here is derived from an EMBL/GenBank/DDBJ whole genome shotgun (WGS) entry which is preliminary data.</text>
</comment>
<protein>
    <recommendedName>
        <fullName evidence="2">CheB-type methylesterase domain-containing protein</fullName>
    </recommendedName>
</protein>
<evidence type="ECO:0000256" key="1">
    <source>
        <dbReference type="PROSITE-ProRule" id="PRU00050"/>
    </source>
</evidence>
<dbReference type="EMBL" id="JAVDVY010000002">
    <property type="protein sequence ID" value="MDR7134946.1"/>
    <property type="molecule type" value="Genomic_DNA"/>
</dbReference>
<dbReference type="SUPFAM" id="SSF52738">
    <property type="entry name" value="Methylesterase CheB, C-terminal domain"/>
    <property type="match status" value="1"/>
</dbReference>
<reference evidence="3 4" key="1">
    <citation type="submission" date="2023-07" db="EMBL/GenBank/DDBJ databases">
        <title>Sorghum-associated microbial communities from plants grown in Nebraska, USA.</title>
        <authorList>
            <person name="Schachtman D."/>
        </authorList>
    </citation>
    <scope>NUCLEOTIDE SEQUENCE [LARGE SCALE GENOMIC DNA]</scope>
    <source>
        <strain evidence="3 4">BE198</strain>
    </source>
</reference>
<proteinExistence type="predicted"/>
<comment type="caution">
    <text evidence="1">Lacks conserved residue(s) required for the propagation of feature annotation.</text>
</comment>
<evidence type="ECO:0000313" key="3">
    <source>
        <dbReference type="EMBL" id="MDR7134946.1"/>
    </source>
</evidence>
<sequence>MTEPRRVALLARPGAALDRMRGALGDAGARIVLEADPTRIEPAVLSDASAEVVLVVLDPVTEEAIDRFDSVLGDPSIEVIFEEAELALAREGWDAARWVRHLAAKLYRHADVLPPRRDDAAWESAVAPFTAEGGLALAELTPVVIDEAAAALDDIRLDDIVLADVAFDDLARGSAGHDDVALEDIALDGVALDDISLGGTASDDIALEGMALDDISLGGTALEGFGSDLTLEVSEMELVAPQYDAGELAGSDETADELTFTLPDFETAAPTIADSHGESDRFRRDLDDLERRIASMGLVDDRAVQGPATGAVLVMAGIGGPDAVRQLLGALPAGFPRPVLVQQRLDGGRYDRLVTQMQRATTLPVKLAEPGMRASGGEIYILAAEVGVSGGGDGIVFNDRPAEVLSSLPTADSAVLLLSGADAAVVDAVLNQSWSGALVAGQSPEGCYDAAATNALIARGGTAGQPAELARRLVERWPA</sequence>
<dbReference type="InterPro" id="IPR000673">
    <property type="entry name" value="Sig_transdc_resp-reg_Me-estase"/>
</dbReference>
<gene>
    <name evidence="3" type="ORF">J2X06_002155</name>
</gene>